<dbReference type="EMBL" id="CAIIXF020000006">
    <property type="protein sequence ID" value="CAH1785655.1"/>
    <property type="molecule type" value="Genomic_DNA"/>
</dbReference>
<dbReference type="AlphaFoldDB" id="A0A8S4NUX0"/>
<proteinExistence type="predicted"/>
<name>A0A8S4NUX0_OWEFU</name>
<gene>
    <name evidence="2" type="ORF">OFUS_LOCUS11675</name>
</gene>
<keyword evidence="1" id="KW-0472">Membrane</keyword>
<sequence>MLHVRDRSTWIYIGLIYLTYWMYIGANGFHLNTKDCKVKTSKYEKLCPTVNSKLKDLDPGSHHHKCKTHCIIQIHECMCSPEGTEKECCGSEFCLRCLFPQARNQHKN</sequence>
<keyword evidence="3" id="KW-1185">Reference proteome</keyword>
<comment type="caution">
    <text evidence="2">The sequence shown here is derived from an EMBL/GenBank/DDBJ whole genome shotgun (WGS) entry which is preliminary data.</text>
</comment>
<evidence type="ECO:0000313" key="3">
    <source>
        <dbReference type="Proteomes" id="UP000749559"/>
    </source>
</evidence>
<accession>A0A8S4NUX0</accession>
<keyword evidence="1" id="KW-1133">Transmembrane helix</keyword>
<organism evidence="2 3">
    <name type="scientific">Owenia fusiformis</name>
    <name type="common">Polychaete worm</name>
    <dbReference type="NCBI Taxonomy" id="6347"/>
    <lineage>
        <taxon>Eukaryota</taxon>
        <taxon>Metazoa</taxon>
        <taxon>Spiralia</taxon>
        <taxon>Lophotrochozoa</taxon>
        <taxon>Annelida</taxon>
        <taxon>Polychaeta</taxon>
        <taxon>Sedentaria</taxon>
        <taxon>Canalipalpata</taxon>
        <taxon>Sabellida</taxon>
        <taxon>Oweniida</taxon>
        <taxon>Oweniidae</taxon>
        <taxon>Owenia</taxon>
    </lineage>
</organism>
<evidence type="ECO:0000313" key="2">
    <source>
        <dbReference type="EMBL" id="CAH1785655.1"/>
    </source>
</evidence>
<reference evidence="2" key="1">
    <citation type="submission" date="2022-03" db="EMBL/GenBank/DDBJ databases">
        <authorList>
            <person name="Martin C."/>
        </authorList>
    </citation>
    <scope>NUCLEOTIDE SEQUENCE</scope>
</reference>
<evidence type="ECO:0000256" key="1">
    <source>
        <dbReference type="SAM" id="Phobius"/>
    </source>
</evidence>
<feature type="transmembrane region" description="Helical" evidence="1">
    <location>
        <begin position="12"/>
        <end position="31"/>
    </location>
</feature>
<keyword evidence="1" id="KW-0812">Transmembrane</keyword>
<dbReference type="Proteomes" id="UP000749559">
    <property type="component" value="Unassembled WGS sequence"/>
</dbReference>
<protein>
    <submittedName>
        <fullName evidence="2">Uncharacterized protein</fullName>
    </submittedName>
</protein>